<keyword evidence="3" id="KW-1185">Reference proteome</keyword>
<name>W7ACJ3_9APIC</name>
<evidence type="ECO:0000313" key="2">
    <source>
        <dbReference type="EMBL" id="EUD66804.1"/>
    </source>
</evidence>
<keyword evidence="1" id="KW-0732">Signal</keyword>
<dbReference type="VEuPathDB" id="PlasmoDB:C922_02789"/>
<organism evidence="2 3">
    <name type="scientific">Plasmodium inui San Antonio 1</name>
    <dbReference type="NCBI Taxonomy" id="1237626"/>
    <lineage>
        <taxon>Eukaryota</taxon>
        <taxon>Sar</taxon>
        <taxon>Alveolata</taxon>
        <taxon>Apicomplexa</taxon>
        <taxon>Aconoidasida</taxon>
        <taxon>Haemosporida</taxon>
        <taxon>Plasmodiidae</taxon>
        <taxon>Plasmodium</taxon>
        <taxon>Plasmodium (Plasmodium)</taxon>
    </lineage>
</organism>
<protein>
    <recommendedName>
        <fullName evidence="4">Plasmodium RESA N-terminal domain-containing protein</fullName>
    </recommendedName>
</protein>
<accession>W7ACJ3</accession>
<dbReference type="Proteomes" id="UP000030640">
    <property type="component" value="Unassembled WGS sequence"/>
</dbReference>
<evidence type="ECO:0000313" key="3">
    <source>
        <dbReference type="Proteomes" id="UP000030640"/>
    </source>
</evidence>
<gene>
    <name evidence="2" type="ORF">C922_02789</name>
</gene>
<dbReference type="OrthoDB" id="372840at2759"/>
<dbReference type="GeneID" id="20038063"/>
<reference evidence="2 3" key="1">
    <citation type="submission" date="2013-02" db="EMBL/GenBank/DDBJ databases">
        <title>The Genome Sequence of Plasmodium inui San Antonio 1.</title>
        <authorList>
            <consortium name="The Broad Institute Genome Sequencing Platform"/>
            <consortium name="The Broad Institute Genome Sequencing Center for Infectious Disease"/>
            <person name="Neafsey D."/>
            <person name="Cheeseman I."/>
            <person name="Volkman S."/>
            <person name="Adams J."/>
            <person name="Walker B."/>
            <person name="Young S.K."/>
            <person name="Zeng Q."/>
            <person name="Gargeya S."/>
            <person name="Fitzgerald M."/>
            <person name="Haas B."/>
            <person name="Abouelleil A."/>
            <person name="Alvarado L."/>
            <person name="Arachchi H.M."/>
            <person name="Berlin A.M."/>
            <person name="Chapman S.B."/>
            <person name="Dewar J."/>
            <person name="Goldberg J."/>
            <person name="Griggs A."/>
            <person name="Gujja S."/>
            <person name="Hansen M."/>
            <person name="Howarth C."/>
            <person name="Imamovic A."/>
            <person name="Larimer J."/>
            <person name="McCowan C."/>
            <person name="Murphy C."/>
            <person name="Neiman D."/>
            <person name="Pearson M."/>
            <person name="Priest M."/>
            <person name="Roberts A."/>
            <person name="Saif S."/>
            <person name="Shea T."/>
            <person name="Sisk P."/>
            <person name="Sykes S."/>
            <person name="Wortman J."/>
            <person name="Nusbaum C."/>
            <person name="Birren B."/>
        </authorList>
    </citation>
    <scope>NUCLEOTIDE SEQUENCE [LARGE SCALE GENOMIC DNA]</scope>
    <source>
        <strain evidence="2 3">San Antonio 1</strain>
    </source>
</reference>
<feature type="chain" id="PRO_5004888146" description="Plasmodium RESA N-terminal domain-containing protein" evidence="1">
    <location>
        <begin position="21"/>
        <end position="405"/>
    </location>
</feature>
<evidence type="ECO:0008006" key="4">
    <source>
        <dbReference type="Google" id="ProtNLM"/>
    </source>
</evidence>
<feature type="signal peptide" evidence="1">
    <location>
        <begin position="1"/>
        <end position="20"/>
    </location>
</feature>
<sequence length="405" mass="48204">MNAKLATLALLLSLLRRQLWEITCVKNNVTVPKFQIPTNGGRKGPYAPPQEGCAKRRYLICNGLILKKTNKLGRRYSFHDLIYSNRRKKIVNLIYIDVMKKDKKKLAEALDKIVQKQESLSFPLAFKQIIHYFHTNFVYYFVLLYILDNNPWMLCLLKKVNKLFHDKFRANLFGKTTYDISTFQRKYIWNGALIDRYFKRLLKKHHRKLRVLVDVCLKKDEYFFHTANQSRCTYNREDNNFDDGQFLCALRNIHAIHFYDIFEKHFFKKTINTIMKMINTNVQLSLLKNFISDRYRAQQIMYTHKKFFALTVQKNSTALFSSFVEMETLKEKMSYLLEETVKRQLDVAIPNLRIMNFLNLSLIMTKLLLKKLTQMVFYFVMLYIKKKAHERGGHLMRVLSALSFG</sequence>
<dbReference type="AlphaFoldDB" id="W7ACJ3"/>
<proteinExistence type="predicted"/>
<evidence type="ECO:0000256" key="1">
    <source>
        <dbReference type="SAM" id="SignalP"/>
    </source>
</evidence>
<dbReference type="EMBL" id="KI965469">
    <property type="protein sequence ID" value="EUD66804.1"/>
    <property type="molecule type" value="Genomic_DNA"/>
</dbReference>
<dbReference type="RefSeq" id="XP_008816610.1">
    <property type="nucleotide sequence ID" value="XM_008818388.1"/>
</dbReference>